<feature type="coiled-coil region" evidence="1">
    <location>
        <begin position="71"/>
        <end position="109"/>
    </location>
</feature>
<organism evidence="3 4">
    <name type="scientific">Botrytis galanthina</name>
    <dbReference type="NCBI Taxonomy" id="278940"/>
    <lineage>
        <taxon>Eukaryota</taxon>
        <taxon>Fungi</taxon>
        <taxon>Dikarya</taxon>
        <taxon>Ascomycota</taxon>
        <taxon>Pezizomycotina</taxon>
        <taxon>Leotiomycetes</taxon>
        <taxon>Helotiales</taxon>
        <taxon>Sclerotiniaceae</taxon>
        <taxon>Botrytis</taxon>
    </lineage>
</organism>
<feature type="compositionally biased region" description="Basic and acidic residues" evidence="2">
    <location>
        <begin position="51"/>
        <end position="68"/>
    </location>
</feature>
<feature type="coiled-coil region" evidence="1">
    <location>
        <begin position="154"/>
        <end position="197"/>
    </location>
</feature>
<proteinExistence type="predicted"/>
<dbReference type="Proteomes" id="UP000308671">
    <property type="component" value="Unassembled WGS sequence"/>
</dbReference>
<gene>
    <name evidence="3" type="ORF">BGAL_0244g00040</name>
</gene>
<reference evidence="3 4" key="1">
    <citation type="submission" date="2017-12" db="EMBL/GenBank/DDBJ databases">
        <title>Comparative genomics of Botrytis spp.</title>
        <authorList>
            <person name="Valero-Jimenez C.A."/>
            <person name="Tapia P."/>
            <person name="Veloso J."/>
            <person name="Silva-Moreno E."/>
            <person name="Staats M."/>
            <person name="Valdes J.H."/>
            <person name="Van Kan J.A.L."/>
        </authorList>
    </citation>
    <scope>NUCLEOTIDE SEQUENCE [LARGE SCALE GENOMIC DNA]</scope>
    <source>
        <strain evidence="3 4">MUCL435</strain>
    </source>
</reference>
<keyword evidence="1" id="KW-0175">Coiled coil</keyword>
<dbReference type="EMBL" id="PQXL01000244">
    <property type="protein sequence ID" value="THV48498.1"/>
    <property type="molecule type" value="Genomic_DNA"/>
</dbReference>
<protein>
    <submittedName>
        <fullName evidence="3">Uncharacterized protein</fullName>
    </submittedName>
</protein>
<evidence type="ECO:0000313" key="4">
    <source>
        <dbReference type="Proteomes" id="UP000308671"/>
    </source>
</evidence>
<feature type="region of interest" description="Disordered" evidence="2">
    <location>
        <begin position="21"/>
        <end position="68"/>
    </location>
</feature>
<dbReference type="OrthoDB" id="3554113at2759"/>
<comment type="caution">
    <text evidence="3">The sequence shown here is derived from an EMBL/GenBank/DDBJ whole genome shotgun (WGS) entry which is preliminary data.</text>
</comment>
<keyword evidence="4" id="KW-1185">Reference proteome</keyword>
<dbReference type="AlphaFoldDB" id="A0A4S8QTM7"/>
<evidence type="ECO:0000256" key="2">
    <source>
        <dbReference type="SAM" id="MobiDB-lite"/>
    </source>
</evidence>
<name>A0A4S8QTM7_9HELO</name>
<accession>A0A4S8QTM7</accession>
<feature type="compositionally biased region" description="Basic and acidic residues" evidence="2">
    <location>
        <begin position="24"/>
        <end position="34"/>
    </location>
</feature>
<sequence length="219" mass="25897">MIPNGIDETHKKTVIHDFQTAIRAKHEQSKKSESQEPDVDQSNKVAASKLSDLKGKAPEEGKIKTAVPEEKMALEREIAELRRKNEELANQLRILNERLEEKFEESLKERLEEVARKEHTILLQGQDWIQRNFTVNLREKVVREKDALQEAKSTTLLQREKEVLRREEQVLEREEKMAQLQNQLNRKETTLAKRERLVNRFFKERRIAMPKEEDLEPDL</sequence>
<evidence type="ECO:0000256" key="1">
    <source>
        <dbReference type="SAM" id="Coils"/>
    </source>
</evidence>
<evidence type="ECO:0000313" key="3">
    <source>
        <dbReference type="EMBL" id="THV48498.1"/>
    </source>
</evidence>